<dbReference type="InterPro" id="IPR025110">
    <property type="entry name" value="AMP-bd_C"/>
</dbReference>
<dbReference type="PROSITE" id="PS00455">
    <property type="entry name" value="AMP_BINDING"/>
    <property type="match status" value="1"/>
</dbReference>
<dbReference type="CDD" id="cd05936">
    <property type="entry name" value="FC-FACS_FadD_like"/>
    <property type="match status" value="1"/>
</dbReference>
<comment type="caution">
    <text evidence="10">The sequence shown here is derived from an EMBL/GenBank/DDBJ whole genome shotgun (WGS) entry which is preliminary data.</text>
</comment>
<dbReference type="InterPro" id="IPR042099">
    <property type="entry name" value="ANL_N_sf"/>
</dbReference>
<evidence type="ECO:0000259" key="9">
    <source>
        <dbReference type="Pfam" id="PF13193"/>
    </source>
</evidence>
<feature type="domain" description="AMP-dependent synthetase/ligase" evidence="8">
    <location>
        <begin position="29"/>
        <end position="419"/>
    </location>
</feature>
<comment type="subcellular location">
    <subcellularLocation>
        <location evidence="1">Membrane</location>
        <topology evidence="1">Peripheral membrane protein</topology>
    </subcellularLocation>
</comment>
<gene>
    <name evidence="10" type="ORF">JQC93_01915</name>
</gene>
<dbReference type="Gene3D" id="3.30.300.30">
    <property type="match status" value="1"/>
</dbReference>
<dbReference type="SUPFAM" id="SSF56801">
    <property type="entry name" value="Acetyl-CoA synthetase-like"/>
    <property type="match status" value="1"/>
</dbReference>
<evidence type="ECO:0000256" key="2">
    <source>
        <dbReference type="ARBA" id="ARBA00005005"/>
    </source>
</evidence>
<dbReference type="InterPro" id="IPR000873">
    <property type="entry name" value="AMP-dep_synth/lig_dom"/>
</dbReference>
<comment type="pathway">
    <text evidence="2">Lipid metabolism; fatty acid beta-oxidation.</text>
</comment>
<dbReference type="Gene3D" id="3.40.50.12780">
    <property type="entry name" value="N-terminal domain of ligase-like"/>
    <property type="match status" value="1"/>
</dbReference>
<evidence type="ECO:0000256" key="7">
    <source>
        <dbReference type="ARBA" id="ARBA00042773"/>
    </source>
</evidence>
<dbReference type="Pfam" id="PF00501">
    <property type="entry name" value="AMP-binding"/>
    <property type="match status" value="1"/>
</dbReference>
<feature type="domain" description="AMP-binding enzyme C-terminal" evidence="9">
    <location>
        <begin position="470"/>
        <end position="543"/>
    </location>
</feature>
<evidence type="ECO:0000259" key="8">
    <source>
        <dbReference type="Pfam" id="PF00501"/>
    </source>
</evidence>
<dbReference type="RefSeq" id="WP_205157359.1">
    <property type="nucleotide sequence ID" value="NZ_JAFEUM010000001.1"/>
</dbReference>
<dbReference type="Proteomes" id="UP000809621">
    <property type="component" value="Unassembled WGS sequence"/>
</dbReference>
<evidence type="ECO:0000256" key="6">
    <source>
        <dbReference type="ARBA" id="ARBA00039545"/>
    </source>
</evidence>
<protein>
    <recommendedName>
        <fullName evidence="6">Long-chain-fatty-acid--CoA ligase</fullName>
        <ecNumber evidence="5">6.2.1.3</ecNumber>
    </recommendedName>
    <alternativeName>
        <fullName evidence="7">Long-chain acyl-CoA synthetase</fullName>
    </alternativeName>
</protein>
<dbReference type="InterPro" id="IPR020845">
    <property type="entry name" value="AMP-binding_CS"/>
</dbReference>
<organism evidence="10 11">
    <name type="scientific">Vibrio ulleungensis</name>
    <dbReference type="NCBI Taxonomy" id="2807619"/>
    <lineage>
        <taxon>Bacteria</taxon>
        <taxon>Pseudomonadati</taxon>
        <taxon>Pseudomonadota</taxon>
        <taxon>Gammaproteobacteria</taxon>
        <taxon>Vibrionales</taxon>
        <taxon>Vibrionaceae</taxon>
        <taxon>Vibrio</taxon>
    </lineage>
</organism>
<keyword evidence="11" id="KW-1185">Reference proteome</keyword>
<proteinExistence type="predicted"/>
<dbReference type="EC" id="6.2.1.3" evidence="5"/>
<dbReference type="InterPro" id="IPR045851">
    <property type="entry name" value="AMP-bd_C_sf"/>
</dbReference>
<evidence type="ECO:0000256" key="5">
    <source>
        <dbReference type="ARBA" id="ARBA00026121"/>
    </source>
</evidence>
<evidence type="ECO:0000256" key="4">
    <source>
        <dbReference type="ARBA" id="ARBA00023136"/>
    </source>
</evidence>
<dbReference type="PANTHER" id="PTHR43767">
    <property type="entry name" value="LONG-CHAIN-FATTY-ACID--COA LIGASE"/>
    <property type="match status" value="1"/>
</dbReference>
<dbReference type="Pfam" id="PF13193">
    <property type="entry name" value="AMP-binding_C"/>
    <property type="match status" value="1"/>
</dbReference>
<keyword evidence="3" id="KW-0436">Ligase</keyword>
<evidence type="ECO:0000256" key="3">
    <source>
        <dbReference type="ARBA" id="ARBA00022598"/>
    </source>
</evidence>
<dbReference type="PANTHER" id="PTHR43767:SF8">
    <property type="entry name" value="LONG-CHAIN-FATTY-ACID--COA LIGASE"/>
    <property type="match status" value="1"/>
</dbReference>
<dbReference type="InterPro" id="IPR050237">
    <property type="entry name" value="ATP-dep_AMP-bd_enzyme"/>
</dbReference>
<evidence type="ECO:0000256" key="1">
    <source>
        <dbReference type="ARBA" id="ARBA00004170"/>
    </source>
</evidence>
<sequence>MEQLWLKSYPKDVPAMIDADKYPNALSMFDRSFETYPDKPAFVNMGQSLTYKELNEKSDAFAAYMQNELGMKKGERIALMMPNLLQYPICLIGALKAGLVIVNVNPLYTPTELQHQLRDSGASAIVAVTNFGNNLQKVISKTSLRHVILTHIGDELAPYKRTLVNFAVKYIKKMVPAYHLPNAISLKKVITNGKKLPFEAPELSGDDIAYLQYTGGTTGVAKGAVLTHRNIVANVLQVDAHFSPRTLRDKEHVVTPLPLYHIFANSVSMMLMMHMGATNLLITNPRDLDGFVKDLSRYPFTTFFGLNTLLNGLNRHEGFKKLDFSSANLTIAGGMATQQHVAEEWQSITGMTVVEGYGLTECSPVVAGGIHTQQHFKPSIGVPLPSTELRIVDESGAPMPVGGIGEIQIRGDQVMQGYWNQEAETKQVLTEDGWFSSGDIGRMDEEGFFFIEDRKKDMILVSGFNVFPSEVESVATLHPHIVEAGAIGVSDDVTGERVKLVVVTNQPVSVEEVRKHCKKHLTNYKVPKEVEFRDELPKSVVGKILRKDLR</sequence>
<keyword evidence="4" id="KW-0472">Membrane</keyword>
<evidence type="ECO:0000313" key="10">
    <source>
        <dbReference type="EMBL" id="MBM7035149.1"/>
    </source>
</evidence>
<reference evidence="10 11" key="1">
    <citation type="submission" date="2021-02" db="EMBL/GenBank/DDBJ databases">
        <authorList>
            <person name="Park J.-S."/>
        </authorList>
    </citation>
    <scope>NUCLEOTIDE SEQUENCE [LARGE SCALE GENOMIC DNA]</scope>
    <source>
        <strain evidence="10 11">188UL20-2</strain>
    </source>
</reference>
<dbReference type="EMBL" id="JAFEUM010000001">
    <property type="protein sequence ID" value="MBM7035149.1"/>
    <property type="molecule type" value="Genomic_DNA"/>
</dbReference>
<name>A0ABS2HDR6_9VIBR</name>
<accession>A0ABS2HDR6</accession>
<evidence type="ECO:0000313" key="11">
    <source>
        <dbReference type="Proteomes" id="UP000809621"/>
    </source>
</evidence>